<evidence type="ECO:0000256" key="4">
    <source>
        <dbReference type="ARBA" id="ARBA00022519"/>
    </source>
</evidence>
<evidence type="ECO:0000259" key="9">
    <source>
        <dbReference type="PROSITE" id="PS50850"/>
    </source>
</evidence>
<feature type="transmembrane region" description="Helical" evidence="8">
    <location>
        <begin position="323"/>
        <end position="348"/>
    </location>
</feature>
<dbReference type="EMBL" id="JARNBH010000006">
    <property type="protein sequence ID" value="MEC0272711.1"/>
    <property type="molecule type" value="Genomic_DNA"/>
</dbReference>
<protein>
    <submittedName>
        <fullName evidence="10">MFS transporter</fullName>
    </submittedName>
</protein>
<accession>A0AAW9N740</accession>
<comment type="caution">
    <text evidence="10">The sequence shown here is derived from an EMBL/GenBank/DDBJ whole genome shotgun (WGS) entry which is preliminary data.</text>
</comment>
<dbReference type="InterPro" id="IPR036259">
    <property type="entry name" value="MFS_trans_sf"/>
</dbReference>
<gene>
    <name evidence="10" type="ORF">P4706_06450</name>
</gene>
<feature type="domain" description="Major facilitator superfamily (MFS) profile" evidence="9">
    <location>
        <begin position="1"/>
        <end position="180"/>
    </location>
</feature>
<comment type="subcellular location">
    <subcellularLocation>
        <location evidence="1">Cell inner membrane</location>
        <topology evidence="1">Multi-pass membrane protein</topology>
    </subcellularLocation>
</comment>
<dbReference type="RefSeq" id="WP_367406396.1">
    <property type="nucleotide sequence ID" value="NZ_JARNBH010000006.1"/>
</dbReference>
<dbReference type="InterPro" id="IPR020846">
    <property type="entry name" value="MFS_dom"/>
</dbReference>
<feature type="transmembrane region" description="Helical" evidence="8">
    <location>
        <begin position="35"/>
        <end position="58"/>
    </location>
</feature>
<evidence type="ECO:0000256" key="8">
    <source>
        <dbReference type="SAM" id="Phobius"/>
    </source>
</evidence>
<dbReference type="AlphaFoldDB" id="A0AAW9N740"/>
<keyword evidence="4" id="KW-0997">Cell inner membrane</keyword>
<feature type="transmembrane region" description="Helical" evidence="8">
    <location>
        <begin position="70"/>
        <end position="86"/>
    </location>
</feature>
<feature type="transmembrane region" description="Helical" evidence="8">
    <location>
        <begin position="133"/>
        <end position="152"/>
    </location>
</feature>
<name>A0AAW9N740_9BACI</name>
<keyword evidence="5 8" id="KW-0812">Transmembrane</keyword>
<dbReference type="SUPFAM" id="SSF103473">
    <property type="entry name" value="MFS general substrate transporter"/>
    <property type="match status" value="1"/>
</dbReference>
<evidence type="ECO:0000256" key="6">
    <source>
        <dbReference type="ARBA" id="ARBA00022989"/>
    </source>
</evidence>
<evidence type="ECO:0000256" key="3">
    <source>
        <dbReference type="ARBA" id="ARBA00022475"/>
    </source>
</evidence>
<feature type="transmembrane region" description="Helical" evidence="8">
    <location>
        <begin position="263"/>
        <end position="282"/>
    </location>
</feature>
<dbReference type="GO" id="GO:0015528">
    <property type="term" value="F:lactose:proton symporter activity"/>
    <property type="evidence" value="ECO:0007669"/>
    <property type="project" value="TreeGrafter"/>
</dbReference>
<dbReference type="PANTHER" id="PTHR23522:SF10">
    <property type="entry name" value="3-PHENYLPROPIONIC ACID TRANSPORTER-RELATED"/>
    <property type="match status" value="1"/>
</dbReference>
<dbReference type="PANTHER" id="PTHR23522">
    <property type="entry name" value="BLL5896 PROTEIN"/>
    <property type="match status" value="1"/>
</dbReference>
<feature type="transmembrane region" description="Helical" evidence="8">
    <location>
        <begin position="288"/>
        <end position="311"/>
    </location>
</feature>
<keyword evidence="3" id="KW-1003">Cell membrane</keyword>
<feature type="transmembrane region" description="Helical" evidence="8">
    <location>
        <begin position="354"/>
        <end position="373"/>
    </location>
</feature>
<dbReference type="Pfam" id="PF12832">
    <property type="entry name" value="MFS_1_like"/>
    <property type="match status" value="1"/>
</dbReference>
<evidence type="ECO:0000256" key="1">
    <source>
        <dbReference type="ARBA" id="ARBA00004429"/>
    </source>
</evidence>
<keyword evidence="6 8" id="KW-1133">Transmembrane helix</keyword>
<feature type="transmembrane region" description="Helical" evidence="8">
    <location>
        <begin position="12"/>
        <end position="29"/>
    </location>
</feature>
<proteinExistence type="predicted"/>
<organism evidence="10 11">
    <name type="scientific">Peribacillus castrilensis</name>
    <dbReference type="NCBI Taxonomy" id="2897690"/>
    <lineage>
        <taxon>Bacteria</taxon>
        <taxon>Bacillati</taxon>
        <taxon>Bacillota</taxon>
        <taxon>Bacilli</taxon>
        <taxon>Bacillales</taxon>
        <taxon>Bacillaceae</taxon>
        <taxon>Peribacillus</taxon>
    </lineage>
</organism>
<keyword evidence="11" id="KW-1185">Reference proteome</keyword>
<dbReference type="PROSITE" id="PS50850">
    <property type="entry name" value="MFS"/>
    <property type="match status" value="1"/>
</dbReference>
<evidence type="ECO:0000313" key="10">
    <source>
        <dbReference type="EMBL" id="MEC0272711.1"/>
    </source>
</evidence>
<dbReference type="GO" id="GO:0030395">
    <property type="term" value="F:lactose binding"/>
    <property type="evidence" value="ECO:0007669"/>
    <property type="project" value="TreeGrafter"/>
</dbReference>
<feature type="transmembrane region" description="Helical" evidence="8">
    <location>
        <begin position="92"/>
        <end position="112"/>
    </location>
</feature>
<keyword evidence="7 8" id="KW-0472">Membrane</keyword>
<evidence type="ECO:0000256" key="5">
    <source>
        <dbReference type="ARBA" id="ARBA00022692"/>
    </source>
</evidence>
<dbReference type="GO" id="GO:0005886">
    <property type="term" value="C:plasma membrane"/>
    <property type="evidence" value="ECO:0007669"/>
    <property type="project" value="UniProtKB-SubCell"/>
</dbReference>
<dbReference type="InterPro" id="IPR024989">
    <property type="entry name" value="MFS_assoc_dom"/>
</dbReference>
<evidence type="ECO:0000313" key="11">
    <source>
        <dbReference type="Proteomes" id="UP001307168"/>
    </source>
</evidence>
<feature type="transmembrane region" description="Helical" evidence="8">
    <location>
        <begin position="158"/>
        <end position="178"/>
    </location>
</feature>
<reference evidence="10 11" key="1">
    <citation type="submission" date="2023-03" db="EMBL/GenBank/DDBJ databases">
        <title>Bacillus Genome Sequencing.</title>
        <authorList>
            <person name="Dunlap C."/>
        </authorList>
    </citation>
    <scope>NUCLEOTIDE SEQUENCE [LARGE SCALE GENOMIC DNA]</scope>
    <source>
        <strain evidence="10 11">B-41290</strain>
    </source>
</reference>
<dbReference type="Gene3D" id="1.20.1250.20">
    <property type="entry name" value="MFS general substrate transporter like domains"/>
    <property type="match status" value="2"/>
</dbReference>
<keyword evidence="2" id="KW-0813">Transport</keyword>
<evidence type="ECO:0000256" key="7">
    <source>
        <dbReference type="ARBA" id="ARBA00023136"/>
    </source>
</evidence>
<feature type="transmembrane region" description="Helical" evidence="8">
    <location>
        <begin position="199"/>
        <end position="215"/>
    </location>
</feature>
<feature type="transmembrane region" description="Helical" evidence="8">
    <location>
        <begin position="235"/>
        <end position="256"/>
    </location>
</feature>
<dbReference type="Proteomes" id="UP001307168">
    <property type="component" value="Unassembled WGS sequence"/>
</dbReference>
<evidence type="ECO:0000256" key="2">
    <source>
        <dbReference type="ARBA" id="ARBA00022448"/>
    </source>
</evidence>
<sequence length="387" mass="43123">MKAIRLLKSFNFLYFGLLAIFIPFLPVYLADQGLLPAQIGFIIGTGGFVTLITQPLWGMISDKTRTIRKVLLLLIFFSSVIGYFLYDSSSYLQLILFAMLLYFFLMPIDPLTESLNFTMAEKSGISYGSIRTYGALGYAVISLITGYVMSYFGANSLAFLFAGIGLISFIVSWMMPDAPVSGKPVTLSSLKHFFSNKETLLFLLLVFICAVPARMNDTFLGVYIRELGGSAKLVGLTWFLAAGSEIVVFALSFWWLRKGKEIIIISFAAAFFFIRYFVSAWITDPQLLAYLQVMQLLTFPIFYSAAIQYLYRIVPVEWRATGQTVLALLFFGVSGIIASYIGGAIYGAYGGKTLYLFISSISFVGMVFALVLYRIYGTRLDTAEEAV</sequence>